<evidence type="ECO:0000256" key="1">
    <source>
        <dbReference type="ARBA" id="ARBA00004123"/>
    </source>
</evidence>
<evidence type="ECO:0000313" key="15">
    <source>
        <dbReference type="EMBL" id="ESN98669.1"/>
    </source>
</evidence>
<evidence type="ECO:0000256" key="10">
    <source>
        <dbReference type="ARBA" id="ARBA00034617"/>
    </source>
</evidence>
<evidence type="ECO:0000256" key="12">
    <source>
        <dbReference type="ARBA" id="ARBA00049360"/>
    </source>
</evidence>
<dbReference type="AlphaFoldDB" id="T1G935"/>
<evidence type="ECO:0000256" key="6">
    <source>
        <dbReference type="ARBA" id="ARBA00022840"/>
    </source>
</evidence>
<keyword evidence="5" id="KW-0347">Helicase</keyword>
<comment type="similarity">
    <text evidence="2">Belongs to the helicase family. RecQ subfamily.</text>
</comment>
<keyword evidence="9" id="KW-0539">Nucleus</keyword>
<dbReference type="GO" id="GO:0005737">
    <property type="term" value="C:cytoplasm"/>
    <property type="evidence" value="ECO:0000318"/>
    <property type="project" value="GO_Central"/>
</dbReference>
<comment type="subcellular location">
    <subcellularLocation>
        <location evidence="1">Nucleus</location>
    </subcellularLocation>
</comment>
<dbReference type="InterPro" id="IPR027417">
    <property type="entry name" value="P-loop_NTPase"/>
</dbReference>
<dbReference type="HOGENOM" id="CLU_001103_10_2_1"/>
<dbReference type="KEGG" id="hro:HELRODRAFT_94851"/>
<dbReference type="InterPro" id="IPR004589">
    <property type="entry name" value="DNA_helicase_ATP-dep_RecQ"/>
</dbReference>
<dbReference type="Pfam" id="PF00271">
    <property type="entry name" value="Helicase_C"/>
    <property type="match status" value="1"/>
</dbReference>
<name>T1G935_HELRO</name>
<evidence type="ECO:0000313" key="17">
    <source>
        <dbReference type="Proteomes" id="UP000015101"/>
    </source>
</evidence>
<keyword evidence="6" id="KW-0067">ATP-binding</keyword>
<dbReference type="STRING" id="6412.T1G935"/>
<dbReference type="InterPro" id="IPR001650">
    <property type="entry name" value="Helicase_C-like"/>
</dbReference>
<evidence type="ECO:0000259" key="14">
    <source>
        <dbReference type="PROSITE" id="PS51194"/>
    </source>
</evidence>
<feature type="domain" description="Helicase ATP-binding" evidence="13">
    <location>
        <begin position="1"/>
        <end position="174"/>
    </location>
</feature>
<accession>T1G935</accession>
<evidence type="ECO:0000256" key="9">
    <source>
        <dbReference type="ARBA" id="ARBA00023242"/>
    </source>
</evidence>
<evidence type="ECO:0000259" key="13">
    <source>
        <dbReference type="PROSITE" id="PS51192"/>
    </source>
</evidence>
<keyword evidence="7" id="KW-0238">DNA-binding</keyword>
<dbReference type="GeneID" id="20217582"/>
<dbReference type="SUPFAM" id="SSF52540">
    <property type="entry name" value="P-loop containing nucleoside triphosphate hydrolases"/>
    <property type="match status" value="1"/>
</dbReference>
<proteinExistence type="inferred from homology"/>
<reference evidence="16" key="3">
    <citation type="submission" date="2015-06" db="UniProtKB">
        <authorList>
            <consortium name="EnsemblMetazoa"/>
        </authorList>
    </citation>
    <scope>IDENTIFICATION</scope>
</reference>
<dbReference type="EC" id="5.6.2.4" evidence="11"/>
<feature type="domain" description="Helicase C-terminal" evidence="14">
    <location>
        <begin position="194"/>
        <end position="371"/>
    </location>
</feature>
<dbReference type="OMA" id="AYCYTIV"/>
<dbReference type="GO" id="GO:0005694">
    <property type="term" value="C:chromosome"/>
    <property type="evidence" value="ECO:0000318"/>
    <property type="project" value="GO_Central"/>
</dbReference>
<dbReference type="NCBIfam" id="TIGR00614">
    <property type="entry name" value="recQ_fam"/>
    <property type="match status" value="1"/>
</dbReference>
<dbReference type="Pfam" id="PF00270">
    <property type="entry name" value="DEAD"/>
    <property type="match status" value="1"/>
</dbReference>
<evidence type="ECO:0000256" key="11">
    <source>
        <dbReference type="ARBA" id="ARBA00034808"/>
    </source>
</evidence>
<dbReference type="SMART" id="SM00490">
    <property type="entry name" value="HELICc"/>
    <property type="match status" value="1"/>
</dbReference>
<protein>
    <recommendedName>
        <fullName evidence="11">DNA 3'-5' helicase</fullName>
        <ecNumber evidence="11">5.6.2.4</ecNumber>
    </recommendedName>
</protein>
<dbReference type="CTD" id="20217582"/>
<keyword evidence="3" id="KW-0547">Nucleotide-binding</keyword>
<comment type="catalytic activity">
    <reaction evidence="12">
        <text>ATP + H2O = ADP + phosphate + H(+)</text>
        <dbReference type="Rhea" id="RHEA:13065"/>
        <dbReference type="ChEBI" id="CHEBI:15377"/>
        <dbReference type="ChEBI" id="CHEBI:15378"/>
        <dbReference type="ChEBI" id="CHEBI:30616"/>
        <dbReference type="ChEBI" id="CHEBI:43474"/>
        <dbReference type="ChEBI" id="CHEBI:456216"/>
    </reaction>
</comment>
<dbReference type="GO" id="GO:0043138">
    <property type="term" value="F:3'-5' DNA helicase activity"/>
    <property type="evidence" value="ECO:0000318"/>
    <property type="project" value="GO_Central"/>
</dbReference>
<comment type="catalytic activity">
    <reaction evidence="10">
        <text>Couples ATP hydrolysis with the unwinding of duplex DNA by translocating in the 3'-5' direction.</text>
        <dbReference type="EC" id="5.6.2.4"/>
    </reaction>
</comment>
<evidence type="ECO:0000256" key="7">
    <source>
        <dbReference type="ARBA" id="ARBA00023125"/>
    </source>
</evidence>
<dbReference type="Gene3D" id="3.40.50.300">
    <property type="entry name" value="P-loop containing nucleotide triphosphate hydrolases"/>
    <property type="match status" value="2"/>
</dbReference>
<organism evidence="16 17">
    <name type="scientific">Helobdella robusta</name>
    <name type="common">Californian leech</name>
    <dbReference type="NCBI Taxonomy" id="6412"/>
    <lineage>
        <taxon>Eukaryota</taxon>
        <taxon>Metazoa</taxon>
        <taxon>Spiralia</taxon>
        <taxon>Lophotrochozoa</taxon>
        <taxon>Annelida</taxon>
        <taxon>Clitellata</taxon>
        <taxon>Hirudinea</taxon>
        <taxon>Rhynchobdellida</taxon>
        <taxon>Glossiphoniidae</taxon>
        <taxon>Helobdella</taxon>
    </lineage>
</organism>
<dbReference type="GO" id="GO:0003677">
    <property type="term" value="F:DNA binding"/>
    <property type="evidence" value="ECO:0007669"/>
    <property type="project" value="UniProtKB-KW"/>
</dbReference>
<dbReference type="GO" id="GO:0000724">
    <property type="term" value="P:double-strand break repair via homologous recombination"/>
    <property type="evidence" value="ECO:0000318"/>
    <property type="project" value="GO_Central"/>
</dbReference>
<dbReference type="EMBL" id="AMQM01001041">
    <property type="status" value="NOT_ANNOTATED_CDS"/>
    <property type="molecule type" value="Genomic_DNA"/>
</dbReference>
<dbReference type="InterPro" id="IPR011545">
    <property type="entry name" value="DEAD/DEAH_box_helicase_dom"/>
</dbReference>
<dbReference type="RefSeq" id="XP_009022588.1">
    <property type="nucleotide sequence ID" value="XM_009024340.1"/>
</dbReference>
<dbReference type="PANTHER" id="PTHR13710:SF108">
    <property type="entry name" value="ATP-DEPENDENT DNA HELICASE Q4"/>
    <property type="match status" value="1"/>
</dbReference>
<gene>
    <name evidence="16" type="primary">20217582</name>
    <name evidence="15" type="ORF">HELRODRAFT_94851</name>
</gene>
<dbReference type="PANTHER" id="PTHR13710">
    <property type="entry name" value="DNA HELICASE RECQ FAMILY MEMBER"/>
    <property type="match status" value="1"/>
</dbReference>
<dbReference type="PROSITE" id="PS51192">
    <property type="entry name" value="HELICASE_ATP_BIND_1"/>
    <property type="match status" value="1"/>
</dbReference>
<dbReference type="GO" id="GO:0009378">
    <property type="term" value="F:four-way junction helicase activity"/>
    <property type="evidence" value="ECO:0000318"/>
    <property type="project" value="GO_Central"/>
</dbReference>
<dbReference type="PROSITE" id="PS51194">
    <property type="entry name" value="HELICASE_CTER"/>
    <property type="match status" value="1"/>
</dbReference>
<evidence type="ECO:0000256" key="5">
    <source>
        <dbReference type="ARBA" id="ARBA00022806"/>
    </source>
</evidence>
<dbReference type="FunFam" id="3.40.50.300:FF:000772">
    <property type="entry name" value="ATP-dependent DNA helicase Q4"/>
    <property type="match status" value="1"/>
</dbReference>
<reference evidence="17" key="1">
    <citation type="submission" date="2012-12" db="EMBL/GenBank/DDBJ databases">
        <authorList>
            <person name="Hellsten U."/>
            <person name="Grimwood J."/>
            <person name="Chapman J.A."/>
            <person name="Shapiro H."/>
            <person name="Aerts A."/>
            <person name="Otillar R.P."/>
            <person name="Terry A.Y."/>
            <person name="Boore J.L."/>
            <person name="Simakov O."/>
            <person name="Marletaz F."/>
            <person name="Cho S.-J."/>
            <person name="Edsinger-Gonzales E."/>
            <person name="Havlak P."/>
            <person name="Kuo D.-H."/>
            <person name="Larsson T."/>
            <person name="Lv J."/>
            <person name="Arendt D."/>
            <person name="Savage R."/>
            <person name="Osoegawa K."/>
            <person name="de Jong P."/>
            <person name="Lindberg D.R."/>
            <person name="Seaver E.C."/>
            <person name="Weisblat D.A."/>
            <person name="Putnam N.H."/>
            <person name="Grigoriev I.V."/>
            <person name="Rokhsar D.S."/>
        </authorList>
    </citation>
    <scope>NUCLEOTIDE SEQUENCE</scope>
</reference>
<dbReference type="InParanoid" id="T1G935"/>
<keyword evidence="4" id="KW-0378">Hydrolase</keyword>
<dbReference type="InterPro" id="IPR014001">
    <property type="entry name" value="Helicase_ATP-bd"/>
</dbReference>
<dbReference type="EnsemblMetazoa" id="HelroT94851">
    <property type="protein sequence ID" value="HelroP94851"/>
    <property type="gene ID" value="HelroG94851"/>
</dbReference>
<evidence type="ECO:0000256" key="8">
    <source>
        <dbReference type="ARBA" id="ARBA00023235"/>
    </source>
</evidence>
<dbReference type="OrthoDB" id="10261556at2759"/>
<evidence type="ECO:0000256" key="4">
    <source>
        <dbReference type="ARBA" id="ARBA00022801"/>
    </source>
</evidence>
<keyword evidence="8" id="KW-0413">Isomerase</keyword>
<reference evidence="15 17" key="2">
    <citation type="journal article" date="2013" name="Nature">
        <title>Insights into bilaterian evolution from three spiralian genomes.</title>
        <authorList>
            <person name="Simakov O."/>
            <person name="Marletaz F."/>
            <person name="Cho S.J."/>
            <person name="Edsinger-Gonzales E."/>
            <person name="Havlak P."/>
            <person name="Hellsten U."/>
            <person name="Kuo D.H."/>
            <person name="Larsson T."/>
            <person name="Lv J."/>
            <person name="Arendt D."/>
            <person name="Savage R."/>
            <person name="Osoegawa K."/>
            <person name="de Jong P."/>
            <person name="Grimwood J."/>
            <person name="Chapman J.A."/>
            <person name="Shapiro H."/>
            <person name="Aerts A."/>
            <person name="Otillar R.P."/>
            <person name="Terry A.Y."/>
            <person name="Boore J.L."/>
            <person name="Grigoriev I.V."/>
            <person name="Lindberg D.R."/>
            <person name="Seaver E.C."/>
            <person name="Weisblat D.A."/>
            <person name="Putnam N.H."/>
            <person name="Rokhsar D.S."/>
        </authorList>
    </citation>
    <scope>NUCLEOTIDE SEQUENCE</scope>
</reference>
<dbReference type="eggNOG" id="KOG0351">
    <property type="taxonomic scope" value="Eukaryota"/>
</dbReference>
<dbReference type="EMBL" id="KB097143">
    <property type="protein sequence ID" value="ESN98669.1"/>
    <property type="molecule type" value="Genomic_DNA"/>
</dbReference>
<dbReference type="GO" id="GO:0016787">
    <property type="term" value="F:hydrolase activity"/>
    <property type="evidence" value="ECO:0007669"/>
    <property type="project" value="UniProtKB-KW"/>
</dbReference>
<evidence type="ECO:0000256" key="3">
    <source>
        <dbReference type="ARBA" id="ARBA00022741"/>
    </source>
</evidence>
<sequence length="700" mass="80110">MRILCGQSTMVVLSTGSGKSLCYQLPAYMYAYRSRSLCLVISPLVSLMQDQVVMDLPACLKGACIHNNMTPDQRSKVIESAISGDLHFLLLSPEMLVGGSIFGDNGKFPPISFVCIDEVHCLSEWSHHFRPSYLMVCKTLRERFGVSVMLGLTATANKSTIRSVCQNFNIPEHSVVMNAPVPTNLMITVSRDEDKDEMLIQLLKGRNFSGCSSIIVYCTRREETERVATIIRTPRRSKPTQTRKKKSTKALGLSLAWSAECYHAGMTPAHRKRVQKQFMAGKLRVIVATVAFGMGLDKRDIRGVIHYNFPRTIESYVQEIGRAGRDGGISYCHLFLDPTGSDLRELKRHIHARSLDRITIKKFVLRVFQQCSCLESDGADDVIKVLRRCFGHERALSIEELVNKLDVKEEGLSTLLCYLELHDCRYLRSDQPTYNTCVIRFYSSVNILLDVVKKCPVLGMLLTKRPDLLSSAMTSRIIEFDVIQLADDVGVPSYVIKRQLRDLQFINDHNGCRRSGIIVEFSNLCYRYRCRGDFSDDEIDGIVDFLFERVDGQERTEMYLLYKFYDMLKSASYKTCYSCGDEDGVDEERIDSLRLKLQHHMENSSEHVISREKLLETSSELATPQELSSLRSDIRNFINTYMHDHMLTGRCIARIFHGIDSPCFPTQVWSKVRRYWRCSLHIDFNIIRVTATQELINWRR</sequence>
<dbReference type="Proteomes" id="UP000015101">
    <property type="component" value="Unassembled WGS sequence"/>
</dbReference>
<dbReference type="GO" id="GO:0005634">
    <property type="term" value="C:nucleus"/>
    <property type="evidence" value="ECO:0000318"/>
    <property type="project" value="GO_Central"/>
</dbReference>
<dbReference type="SMART" id="SM00487">
    <property type="entry name" value="DEXDc"/>
    <property type="match status" value="1"/>
</dbReference>
<evidence type="ECO:0000256" key="2">
    <source>
        <dbReference type="ARBA" id="ARBA00005446"/>
    </source>
</evidence>
<dbReference type="GO" id="GO:0006260">
    <property type="term" value="P:DNA replication"/>
    <property type="evidence" value="ECO:0000318"/>
    <property type="project" value="GO_Central"/>
</dbReference>
<keyword evidence="17" id="KW-1185">Reference proteome</keyword>
<dbReference type="GO" id="GO:0005524">
    <property type="term" value="F:ATP binding"/>
    <property type="evidence" value="ECO:0007669"/>
    <property type="project" value="UniProtKB-KW"/>
</dbReference>
<evidence type="ECO:0000313" key="16">
    <source>
        <dbReference type="EnsemblMetazoa" id="HelroP94851"/>
    </source>
</evidence>